<dbReference type="GeneTree" id="ENSGT00390000010628"/>
<sequence>MHAYSQGAGEADDLWLLPVCGRLPVRLHPAAPQGAAGPAPPPHPAMLWLQGTHMPLLQKKQLGTARYVPVSKAKPPCWFPYVLERSSIGSRLLQPAQVCDVLKGLILVLCFSMMHYVDYSMMYHMIRGQSVIKLYIIYNMLEVADRLFSSFGQDILDALYWTATEPKERKRDSIGVIPHFFMAVFYVFLHAILIMVQASTLNVAFNSHNKSLLTIMMSNNFVEIKGSVFKKFEKNNLFQMSNSG</sequence>
<feature type="transmembrane region" description="Helical" evidence="8">
    <location>
        <begin position="176"/>
        <end position="196"/>
    </location>
</feature>
<dbReference type="STRING" id="80972.ENSAOCP00000032293"/>
<dbReference type="PANTHER" id="PTHR13317">
    <property type="entry name" value="TRANSMEMBRANE ANTERIOR POSTERIOR TRANSFORMATION PROTEIN 1 HOMOLOG"/>
    <property type="match status" value="1"/>
</dbReference>
<dbReference type="GO" id="GO:0036064">
    <property type="term" value="C:ciliary basal body"/>
    <property type="evidence" value="ECO:0007669"/>
    <property type="project" value="TreeGrafter"/>
</dbReference>
<organism evidence="9 10">
    <name type="scientific">Amphiprion ocellaris</name>
    <name type="common">Clown anemonefish</name>
    <dbReference type="NCBI Taxonomy" id="80972"/>
    <lineage>
        <taxon>Eukaryota</taxon>
        <taxon>Metazoa</taxon>
        <taxon>Chordata</taxon>
        <taxon>Craniata</taxon>
        <taxon>Vertebrata</taxon>
        <taxon>Euteleostomi</taxon>
        <taxon>Actinopterygii</taxon>
        <taxon>Neopterygii</taxon>
        <taxon>Teleostei</taxon>
        <taxon>Neoteleostei</taxon>
        <taxon>Acanthomorphata</taxon>
        <taxon>Ovalentaria</taxon>
        <taxon>Pomacentridae</taxon>
        <taxon>Amphiprion</taxon>
    </lineage>
</organism>
<evidence type="ECO:0000256" key="3">
    <source>
        <dbReference type="ARBA" id="ARBA00022692"/>
    </source>
</evidence>
<evidence type="ECO:0000256" key="7">
    <source>
        <dbReference type="ARBA" id="ARBA00023188"/>
    </source>
</evidence>
<dbReference type="GO" id="GO:0005789">
    <property type="term" value="C:endoplasmic reticulum membrane"/>
    <property type="evidence" value="ECO:0007669"/>
    <property type="project" value="TreeGrafter"/>
</dbReference>
<keyword evidence="10" id="KW-1185">Reference proteome</keyword>
<keyword evidence="3 8" id="KW-0812">Transmembrane</keyword>
<evidence type="ECO:0000256" key="1">
    <source>
        <dbReference type="ARBA" id="ARBA00004141"/>
    </source>
</evidence>
<evidence type="ECO:0000256" key="5">
    <source>
        <dbReference type="ARBA" id="ARBA00022989"/>
    </source>
</evidence>
<evidence type="ECO:0000256" key="2">
    <source>
        <dbReference type="ARBA" id="ARBA00008803"/>
    </source>
</evidence>
<keyword evidence="7" id="KW-0891">Chondrogenesis</keyword>
<evidence type="ECO:0000256" key="6">
    <source>
        <dbReference type="ARBA" id="ARBA00023136"/>
    </source>
</evidence>
<dbReference type="Pfam" id="PF05346">
    <property type="entry name" value="DUF747"/>
    <property type="match status" value="1"/>
</dbReference>
<dbReference type="PANTHER" id="PTHR13317:SF4">
    <property type="entry name" value="TRANSMEMBRANE ANTERIOR POSTERIOR TRANSFORMATION PROTEIN 1 HOMOLOG"/>
    <property type="match status" value="1"/>
</dbReference>
<dbReference type="AlphaFoldDB" id="A0A3Q1D1Z5"/>
<evidence type="ECO:0000313" key="9">
    <source>
        <dbReference type="Ensembl" id="ENSAOCP00000032293.2"/>
    </source>
</evidence>
<dbReference type="GO" id="GO:0051216">
    <property type="term" value="P:cartilage development"/>
    <property type="evidence" value="ECO:0007669"/>
    <property type="project" value="UniProtKB-KW"/>
</dbReference>
<keyword evidence="5 8" id="KW-1133">Transmembrane helix</keyword>
<keyword evidence="4" id="KW-0892">Osteogenesis</keyword>
<reference evidence="9 10" key="1">
    <citation type="submission" date="2022-01" db="EMBL/GenBank/DDBJ databases">
        <title>A chromosome-scale genome assembly of the false clownfish, Amphiprion ocellaris.</title>
        <authorList>
            <person name="Ryu T."/>
        </authorList>
    </citation>
    <scope>NUCLEOTIDE SEQUENCE [LARGE SCALE GENOMIC DNA]</scope>
</reference>
<dbReference type="Proteomes" id="UP001501940">
    <property type="component" value="Chromosome 13"/>
</dbReference>
<evidence type="ECO:0000256" key="8">
    <source>
        <dbReference type="SAM" id="Phobius"/>
    </source>
</evidence>
<name>A0A3Q1D1Z5_AMPOC</name>
<dbReference type="GO" id="GO:0001503">
    <property type="term" value="P:ossification"/>
    <property type="evidence" value="ECO:0007669"/>
    <property type="project" value="UniProtKB-KW"/>
</dbReference>
<dbReference type="Ensembl" id="ENSAOCT00000033520.2">
    <property type="protein sequence ID" value="ENSAOCP00000032293.2"/>
    <property type="gene ID" value="ENSAOCG00000024563.2"/>
</dbReference>
<reference evidence="9" key="2">
    <citation type="submission" date="2025-08" db="UniProtKB">
        <authorList>
            <consortium name="Ensembl"/>
        </authorList>
    </citation>
    <scope>IDENTIFICATION</scope>
</reference>
<protein>
    <submittedName>
        <fullName evidence="9">Uncharacterized protein</fullName>
    </submittedName>
</protein>
<dbReference type="GO" id="GO:0045724">
    <property type="term" value="P:positive regulation of cilium assembly"/>
    <property type="evidence" value="ECO:0007669"/>
    <property type="project" value="TreeGrafter"/>
</dbReference>
<proteinExistence type="inferred from homology"/>
<evidence type="ECO:0000256" key="4">
    <source>
        <dbReference type="ARBA" id="ARBA00022855"/>
    </source>
</evidence>
<reference evidence="9" key="3">
    <citation type="submission" date="2025-09" db="UniProtKB">
        <authorList>
            <consortium name="Ensembl"/>
        </authorList>
    </citation>
    <scope>IDENTIFICATION</scope>
</reference>
<accession>A0A3Q1D1Z5</accession>
<comment type="similarity">
    <text evidence="2">Belongs to the TAPT1 family.</text>
</comment>
<keyword evidence="6 8" id="KW-0472">Membrane</keyword>
<comment type="subcellular location">
    <subcellularLocation>
        <location evidence="1">Membrane</location>
        <topology evidence="1">Multi-pass membrane protein</topology>
    </subcellularLocation>
</comment>
<evidence type="ECO:0000313" key="10">
    <source>
        <dbReference type="Proteomes" id="UP001501940"/>
    </source>
</evidence>
<dbReference type="InterPro" id="IPR008010">
    <property type="entry name" value="Tatp1"/>
</dbReference>